<proteinExistence type="predicted"/>
<evidence type="ECO:0000313" key="1">
    <source>
        <dbReference type="EMBL" id="TQL50280.1"/>
    </source>
</evidence>
<keyword evidence="2" id="KW-1185">Reference proteome</keyword>
<dbReference type="SUPFAM" id="SSF48371">
    <property type="entry name" value="ARM repeat"/>
    <property type="match status" value="1"/>
</dbReference>
<name>A0A542YQA0_9MICO</name>
<dbReference type="InterPro" id="IPR016024">
    <property type="entry name" value="ARM-type_fold"/>
</dbReference>
<organism evidence="1 2">
    <name type="scientific">Ornithinicoccus hortensis</name>
    <dbReference type="NCBI Taxonomy" id="82346"/>
    <lineage>
        <taxon>Bacteria</taxon>
        <taxon>Bacillati</taxon>
        <taxon>Actinomycetota</taxon>
        <taxon>Actinomycetes</taxon>
        <taxon>Micrococcales</taxon>
        <taxon>Intrasporangiaceae</taxon>
        <taxon>Ornithinicoccus</taxon>
    </lineage>
</organism>
<evidence type="ECO:0000313" key="2">
    <source>
        <dbReference type="Proteomes" id="UP000319516"/>
    </source>
</evidence>
<dbReference type="RefSeq" id="WP_141784431.1">
    <property type="nucleotide sequence ID" value="NZ_BAAAIK010000004.1"/>
</dbReference>
<sequence length="151" mass="16361">MTPSSPTAPPAGAHPRVLLAAAAAAFGEDAVVDWCCRLVGERERPDDPDLRWLGGSEDWPGYWCRVWGCRGLLYVWPPGEAGRGRTVDVVGQALRDEHWRVREMGLKVARARVLADLTGTVARLREDPNARVRAAAERALVALAAVDGPAD</sequence>
<evidence type="ECO:0008006" key="3">
    <source>
        <dbReference type="Google" id="ProtNLM"/>
    </source>
</evidence>
<dbReference type="Proteomes" id="UP000319516">
    <property type="component" value="Unassembled WGS sequence"/>
</dbReference>
<protein>
    <recommendedName>
        <fullName evidence="3">HEAT repeat protein</fullName>
    </recommendedName>
</protein>
<reference evidence="1 2" key="1">
    <citation type="submission" date="2019-06" db="EMBL/GenBank/DDBJ databases">
        <title>Sequencing the genomes of 1000 actinobacteria strains.</title>
        <authorList>
            <person name="Klenk H.-P."/>
        </authorList>
    </citation>
    <scope>NUCLEOTIDE SEQUENCE [LARGE SCALE GENOMIC DNA]</scope>
    <source>
        <strain evidence="1 2">DSM 12335</strain>
    </source>
</reference>
<dbReference type="Gene3D" id="1.25.10.10">
    <property type="entry name" value="Leucine-rich Repeat Variant"/>
    <property type="match status" value="1"/>
</dbReference>
<dbReference type="OrthoDB" id="3386844at2"/>
<dbReference type="EMBL" id="VFOP01000001">
    <property type="protein sequence ID" value="TQL50280.1"/>
    <property type="molecule type" value="Genomic_DNA"/>
</dbReference>
<gene>
    <name evidence="1" type="ORF">FB467_1384</name>
</gene>
<accession>A0A542YQA0</accession>
<comment type="caution">
    <text evidence="1">The sequence shown here is derived from an EMBL/GenBank/DDBJ whole genome shotgun (WGS) entry which is preliminary data.</text>
</comment>
<dbReference type="InterPro" id="IPR011989">
    <property type="entry name" value="ARM-like"/>
</dbReference>
<dbReference type="AlphaFoldDB" id="A0A542YQA0"/>